<gene>
    <name evidence="1" type="ORF">SAMN05421508_101565</name>
</gene>
<dbReference type="RefSeq" id="WP_097277443.1">
    <property type="nucleotide sequence ID" value="NZ_OCNJ01000001.1"/>
</dbReference>
<sequence length="55" mass="6394">MGYDARIDALSTKHASLEAQLQEEFRRPIPDTSMVAIIKRQKLKIKDELARMSRH</sequence>
<proteinExistence type="predicted"/>
<dbReference type="InterPro" id="IPR007420">
    <property type="entry name" value="DUF465"/>
</dbReference>
<dbReference type="Pfam" id="PF04325">
    <property type="entry name" value="DUF465"/>
    <property type="match status" value="1"/>
</dbReference>
<accession>A0A286G4S9</accession>
<organism evidence="1 2">
    <name type="scientific">Caenispirillum bisanense</name>
    <dbReference type="NCBI Taxonomy" id="414052"/>
    <lineage>
        <taxon>Bacteria</taxon>
        <taxon>Pseudomonadati</taxon>
        <taxon>Pseudomonadota</taxon>
        <taxon>Alphaproteobacteria</taxon>
        <taxon>Rhodospirillales</taxon>
        <taxon>Novispirillaceae</taxon>
        <taxon>Caenispirillum</taxon>
    </lineage>
</organism>
<dbReference type="InterPro" id="IPR038444">
    <property type="entry name" value="DUF465_sf"/>
</dbReference>
<name>A0A286G4S9_9PROT</name>
<protein>
    <recommendedName>
        <fullName evidence="3">DUF465 domain-containing protein</fullName>
    </recommendedName>
</protein>
<evidence type="ECO:0008006" key="3">
    <source>
        <dbReference type="Google" id="ProtNLM"/>
    </source>
</evidence>
<dbReference type="Proteomes" id="UP000219621">
    <property type="component" value="Unassembled WGS sequence"/>
</dbReference>
<evidence type="ECO:0000313" key="2">
    <source>
        <dbReference type="Proteomes" id="UP000219621"/>
    </source>
</evidence>
<dbReference type="AlphaFoldDB" id="A0A286G4S9"/>
<reference evidence="1 2" key="1">
    <citation type="submission" date="2017-09" db="EMBL/GenBank/DDBJ databases">
        <authorList>
            <person name="Ehlers B."/>
            <person name="Leendertz F.H."/>
        </authorList>
    </citation>
    <scope>NUCLEOTIDE SEQUENCE [LARGE SCALE GENOMIC DNA]</scope>
    <source>
        <strain evidence="1 2">USBA 140</strain>
    </source>
</reference>
<dbReference type="OrthoDB" id="7362854at2"/>
<dbReference type="EMBL" id="OCNJ01000001">
    <property type="protein sequence ID" value="SOD90505.1"/>
    <property type="molecule type" value="Genomic_DNA"/>
</dbReference>
<keyword evidence="2" id="KW-1185">Reference proteome</keyword>
<dbReference type="Gene3D" id="6.10.280.50">
    <property type="match status" value="1"/>
</dbReference>
<evidence type="ECO:0000313" key="1">
    <source>
        <dbReference type="EMBL" id="SOD90505.1"/>
    </source>
</evidence>